<dbReference type="RefSeq" id="WP_196815738.1">
    <property type="nucleotide sequence ID" value="NZ_CP012850.1"/>
</dbReference>
<evidence type="ECO:0008006" key="3">
    <source>
        <dbReference type="Google" id="ProtNLM"/>
    </source>
</evidence>
<gene>
    <name evidence="1" type="ORF">NMY3_02290</name>
</gene>
<dbReference type="KEGG" id="taa:NMY3_02290"/>
<keyword evidence="2" id="KW-1185">Reference proteome</keyword>
<accession>A0A654LZZ0</accession>
<dbReference type="GeneID" id="60422240"/>
<evidence type="ECO:0000313" key="1">
    <source>
        <dbReference type="EMBL" id="ALI36487.1"/>
    </source>
</evidence>
<dbReference type="PANTHER" id="PTHR40696:SF1">
    <property type="entry name" value="DUF371 DOMAIN-CONTAINING PROTEIN"/>
    <property type="match status" value="1"/>
</dbReference>
<dbReference type="InterPro" id="IPR023131">
    <property type="entry name" value="Mth639-like_dom_sf"/>
</dbReference>
<evidence type="ECO:0000313" key="2">
    <source>
        <dbReference type="Proteomes" id="UP000058925"/>
    </source>
</evidence>
<dbReference type="InterPro" id="IPR007171">
    <property type="entry name" value="DUF371"/>
</dbReference>
<name>A0A654LZZ0_9ARCH</name>
<dbReference type="EMBL" id="CP012850">
    <property type="protein sequence ID" value="ALI36487.1"/>
    <property type="molecule type" value="Genomic_DNA"/>
</dbReference>
<reference evidence="2" key="1">
    <citation type="submission" date="2015-10" db="EMBL/GenBank/DDBJ databases">
        <title>Niche specialization of a soil ammonia-oxidizing archaeon, Candidatus Nitrosocosmicus oleophilus.</title>
        <authorList>
            <person name="Jung M.-Y."/>
            <person name="Rhee S.-K."/>
        </authorList>
    </citation>
    <scope>NUCLEOTIDE SEQUENCE [LARGE SCALE GENOMIC DNA]</scope>
    <source>
        <strain evidence="2">MY3</strain>
    </source>
</reference>
<dbReference type="AlphaFoldDB" id="A0A654LZZ0"/>
<protein>
    <recommendedName>
        <fullName evidence="3">DUF371 domain-containing protein</fullName>
    </recommendedName>
</protein>
<dbReference type="Pfam" id="PF04027">
    <property type="entry name" value="DUF371"/>
    <property type="match status" value="1"/>
</dbReference>
<sequence>MLTEEIQFCGHKNIRSLHTRTIEITKDPNLTLNGDCIIGVSATKSCSDLTSAMKNKIRRNRSIVEIDLIVEPFSIKIHGIGNDNLLLTHLHDIVLRKSNFICDRTLCLSCNVSAIQIPRKMIDLLKDPSKQGLLVIGVE</sequence>
<proteinExistence type="predicted"/>
<organism evidence="1 2">
    <name type="scientific">Candidatus Nitrosocosmicus oleophilus</name>
    <dbReference type="NCBI Taxonomy" id="1353260"/>
    <lineage>
        <taxon>Archaea</taxon>
        <taxon>Nitrososphaerota</taxon>
        <taxon>Nitrososphaeria</taxon>
        <taxon>Nitrososphaerales</taxon>
        <taxon>Nitrososphaeraceae</taxon>
        <taxon>Candidatus Nitrosocosmicus</taxon>
    </lineage>
</organism>
<dbReference type="OrthoDB" id="9265at2157"/>
<dbReference type="Gene3D" id="2.60.120.630">
    <property type="entry name" value="mth639 domain like"/>
    <property type="match status" value="1"/>
</dbReference>
<dbReference type="PANTHER" id="PTHR40696">
    <property type="entry name" value="DUF371 FAMILY PROTEIN"/>
    <property type="match status" value="1"/>
</dbReference>
<dbReference type="Proteomes" id="UP000058925">
    <property type="component" value="Chromosome"/>
</dbReference>